<dbReference type="InterPro" id="IPR029039">
    <property type="entry name" value="Flavoprotein-like_sf"/>
</dbReference>
<dbReference type="PANTHER" id="PTHR19384">
    <property type="entry name" value="NITRIC OXIDE SYNTHASE-RELATED"/>
    <property type="match status" value="1"/>
</dbReference>
<dbReference type="InterPro" id="IPR001709">
    <property type="entry name" value="Flavoprot_Pyr_Nucl_cyt_Rdtase"/>
</dbReference>
<dbReference type="EC" id="1.6.2.4" evidence="4"/>
<evidence type="ECO:0000256" key="4">
    <source>
        <dbReference type="ARBA" id="ARBA00023797"/>
    </source>
</evidence>
<keyword evidence="3" id="KW-0813">Transport</keyword>
<dbReference type="InterPro" id="IPR017927">
    <property type="entry name" value="FAD-bd_FR_type"/>
</dbReference>
<dbReference type="PRINTS" id="PR00371">
    <property type="entry name" value="FPNCR"/>
</dbReference>
<evidence type="ECO:0000259" key="7">
    <source>
        <dbReference type="PROSITE" id="PS51384"/>
    </source>
</evidence>
<feature type="transmembrane region" description="Helical" evidence="5">
    <location>
        <begin position="34"/>
        <end position="53"/>
    </location>
</feature>
<organism evidence="8 9">
    <name type="scientific">Pseudomarimonas arenosa</name>
    <dbReference type="NCBI Taxonomy" id="2774145"/>
    <lineage>
        <taxon>Bacteria</taxon>
        <taxon>Pseudomonadati</taxon>
        <taxon>Pseudomonadota</taxon>
        <taxon>Gammaproteobacteria</taxon>
        <taxon>Lysobacterales</taxon>
        <taxon>Lysobacteraceae</taxon>
        <taxon>Pseudomarimonas</taxon>
    </lineage>
</organism>
<reference evidence="8 9" key="1">
    <citation type="submission" date="2020-09" db="EMBL/GenBank/DDBJ databases">
        <title>Pseudoxanthomonas sp. CAU 1598 isolated from sand of Yaerae Beach.</title>
        <authorList>
            <person name="Kim W."/>
        </authorList>
    </citation>
    <scope>NUCLEOTIDE SEQUENCE [LARGE SCALE GENOMIC DNA]</scope>
    <source>
        <strain evidence="8 9">CAU 1598</strain>
    </source>
</reference>
<dbReference type="InterPro" id="IPR039261">
    <property type="entry name" value="FNR_nucleotide-bd"/>
</dbReference>
<keyword evidence="5" id="KW-0472">Membrane</keyword>
<dbReference type="GO" id="GO:0010181">
    <property type="term" value="F:FMN binding"/>
    <property type="evidence" value="ECO:0007669"/>
    <property type="project" value="InterPro"/>
</dbReference>
<dbReference type="PROSITE" id="PS50902">
    <property type="entry name" value="FLAVODOXIN_LIKE"/>
    <property type="match status" value="1"/>
</dbReference>
<name>A0AAW3ZMW5_9GAMM</name>
<dbReference type="InterPro" id="IPR017938">
    <property type="entry name" value="Riboflavin_synthase-like_b-brl"/>
</dbReference>
<protein>
    <recommendedName>
        <fullName evidence="4">NADPH--hemoprotein reductase</fullName>
        <ecNumber evidence="4">1.6.2.4</ecNumber>
    </recommendedName>
</protein>
<dbReference type="SUPFAM" id="SSF63380">
    <property type="entry name" value="Riboflavin synthase domain-like"/>
    <property type="match status" value="1"/>
</dbReference>
<sequence>MIQALLLLLLLALAVIAALIQVEALPELSRAATRWWAAAGMLLTYLTWCFLLLSKRRRSQRGEHASPEPAGTTWLLAYASQTGTAVEIAQRSAAALRGAGQAVDLRDLGSVNTDDLRRASRALFVVATTGEGEAPESAQAFVHRVMAQAQPLPQLRSAVLALGDREYPQFCAFGHALQAWLQQAGSQVLQPLIEVDAGEPVALARWHTLLQSLAGKQAIELVATPRFERWTLEQRVVMNPGSLGLPIHLLRLRPTSAIAPWQPGAIATIKLQQDRARVRAWLEALVAQGADYSADQWQMLQRQAQLCRLPSTASCRGLPFADLIVLLLPLPQRNYSIASTAADGVIDLLLRETRTPQGELGLGAAWLCQACAIGETVDLHVRENRQFGLPPDSAPLILIGAGTGIAGLRALLRGRMQRGSRPNWLIFGERQRSRDALFDTELQAALQSGGLQHLDQVYSRDGGEIRHVQDLLAAQAQRLCQWIEQGAHLRICGSADTMGKAVDQQLQALLGSAALAALTAEGRCRKDVY</sequence>
<dbReference type="InterPro" id="IPR008254">
    <property type="entry name" value="Flavodoxin/NO_synth"/>
</dbReference>
<dbReference type="RefSeq" id="WP_192029001.1">
    <property type="nucleotide sequence ID" value="NZ_JACYTR010000011.1"/>
</dbReference>
<evidence type="ECO:0000256" key="5">
    <source>
        <dbReference type="SAM" id="Phobius"/>
    </source>
</evidence>
<evidence type="ECO:0000313" key="8">
    <source>
        <dbReference type="EMBL" id="MBD8525651.1"/>
    </source>
</evidence>
<keyword evidence="5" id="KW-1133">Transmembrane helix</keyword>
<dbReference type="EMBL" id="JACYTR010000011">
    <property type="protein sequence ID" value="MBD8525651.1"/>
    <property type="molecule type" value="Genomic_DNA"/>
</dbReference>
<dbReference type="SUPFAM" id="SSF52343">
    <property type="entry name" value="Ferredoxin reductase-like, C-terminal NADP-linked domain"/>
    <property type="match status" value="1"/>
</dbReference>
<dbReference type="InterPro" id="IPR001433">
    <property type="entry name" value="OxRdtase_FAD/NAD-bd"/>
</dbReference>
<dbReference type="GO" id="GO:0050660">
    <property type="term" value="F:flavin adenine dinucleotide binding"/>
    <property type="evidence" value="ECO:0007669"/>
    <property type="project" value="TreeGrafter"/>
</dbReference>
<accession>A0AAW3ZMW5</accession>
<dbReference type="Pfam" id="PF00175">
    <property type="entry name" value="NAD_binding_1"/>
    <property type="match status" value="1"/>
</dbReference>
<gene>
    <name evidence="8" type="ORF">IFO71_07840</name>
</gene>
<evidence type="ECO:0000256" key="3">
    <source>
        <dbReference type="ARBA" id="ARBA00022982"/>
    </source>
</evidence>
<dbReference type="PROSITE" id="PS51384">
    <property type="entry name" value="FAD_FR"/>
    <property type="match status" value="1"/>
</dbReference>
<evidence type="ECO:0000256" key="1">
    <source>
        <dbReference type="ARBA" id="ARBA00022630"/>
    </source>
</evidence>
<proteinExistence type="predicted"/>
<dbReference type="AlphaFoldDB" id="A0AAW3ZMW5"/>
<evidence type="ECO:0000313" key="9">
    <source>
        <dbReference type="Proteomes" id="UP000613768"/>
    </source>
</evidence>
<dbReference type="Gene3D" id="3.40.50.80">
    <property type="entry name" value="Nucleotide-binding domain of ferredoxin-NADP reductase (FNR) module"/>
    <property type="match status" value="1"/>
</dbReference>
<dbReference type="Proteomes" id="UP000613768">
    <property type="component" value="Unassembled WGS sequence"/>
</dbReference>
<feature type="domain" description="Flavodoxin-like" evidence="6">
    <location>
        <begin position="74"/>
        <end position="211"/>
    </location>
</feature>
<dbReference type="PANTHER" id="PTHR19384:SF17">
    <property type="entry name" value="NADPH--CYTOCHROME P450 REDUCTASE"/>
    <property type="match status" value="1"/>
</dbReference>
<keyword evidence="5" id="KW-0812">Transmembrane</keyword>
<evidence type="ECO:0000256" key="2">
    <source>
        <dbReference type="ARBA" id="ARBA00022643"/>
    </source>
</evidence>
<dbReference type="GO" id="GO:0003958">
    <property type="term" value="F:NADPH-hemoprotein reductase activity"/>
    <property type="evidence" value="ECO:0007669"/>
    <property type="project" value="UniProtKB-EC"/>
</dbReference>
<keyword evidence="9" id="KW-1185">Reference proteome</keyword>
<dbReference type="PRINTS" id="PR00369">
    <property type="entry name" value="FLAVODOXIN"/>
</dbReference>
<keyword evidence="3" id="KW-0249">Electron transport</keyword>
<feature type="domain" description="FAD-binding FR-type" evidence="7">
    <location>
        <begin position="225"/>
        <end position="390"/>
    </location>
</feature>
<dbReference type="InterPro" id="IPR001094">
    <property type="entry name" value="Flavdoxin-like"/>
</dbReference>
<dbReference type="GO" id="GO:0005829">
    <property type="term" value="C:cytosol"/>
    <property type="evidence" value="ECO:0007669"/>
    <property type="project" value="TreeGrafter"/>
</dbReference>
<dbReference type="SUPFAM" id="SSF52218">
    <property type="entry name" value="Flavoproteins"/>
    <property type="match status" value="1"/>
</dbReference>
<comment type="caution">
    <text evidence="8">The sequence shown here is derived from an EMBL/GenBank/DDBJ whole genome shotgun (WGS) entry which is preliminary data.</text>
</comment>
<keyword evidence="2" id="KW-0288">FMN</keyword>
<keyword evidence="1" id="KW-0285">Flavoprotein</keyword>
<dbReference type="Gene3D" id="3.40.50.360">
    <property type="match status" value="1"/>
</dbReference>
<evidence type="ECO:0000259" key="6">
    <source>
        <dbReference type="PROSITE" id="PS50902"/>
    </source>
</evidence>
<dbReference type="Pfam" id="PF00258">
    <property type="entry name" value="Flavodoxin_1"/>
    <property type="match status" value="1"/>
</dbReference>